<name>A0A2T3Z2E3_TRIA4</name>
<evidence type="ECO:0000313" key="2">
    <source>
        <dbReference type="Proteomes" id="UP000240493"/>
    </source>
</evidence>
<dbReference type="InterPro" id="IPR012340">
    <property type="entry name" value="NA-bd_OB-fold"/>
</dbReference>
<dbReference type="Proteomes" id="UP000240493">
    <property type="component" value="Unassembled WGS sequence"/>
</dbReference>
<gene>
    <name evidence="1" type="ORF">M441DRAFT_198498</name>
</gene>
<dbReference type="GO" id="GO:1990879">
    <property type="term" value="C:CST complex"/>
    <property type="evidence" value="ECO:0007669"/>
    <property type="project" value="InterPro"/>
</dbReference>
<evidence type="ECO:0008006" key="3">
    <source>
        <dbReference type="Google" id="ProtNLM"/>
    </source>
</evidence>
<accession>A0A2T3Z2E3</accession>
<dbReference type="OrthoDB" id="5275361at2759"/>
<reference evidence="1 2" key="1">
    <citation type="submission" date="2016-07" db="EMBL/GenBank/DDBJ databases">
        <title>Multiple horizontal gene transfer events from other fungi enriched the ability of initially mycotrophic Trichoderma (Ascomycota) to feed on dead plant biomass.</title>
        <authorList>
            <consortium name="DOE Joint Genome Institute"/>
            <person name="Aerts A."/>
            <person name="Atanasova L."/>
            <person name="Chenthamara K."/>
            <person name="Zhang J."/>
            <person name="Grujic M."/>
            <person name="Henrissat B."/>
            <person name="Kuo A."/>
            <person name="Salamov A."/>
            <person name="Lipzen A."/>
            <person name="Labutti K."/>
            <person name="Barry K."/>
            <person name="Miao Y."/>
            <person name="Rahimi M.J."/>
            <person name="Shen Q."/>
            <person name="Grigoriev I.V."/>
            <person name="Kubicek C.P."/>
            <person name="Druzhinina I.S."/>
        </authorList>
    </citation>
    <scope>NUCLEOTIDE SEQUENCE [LARGE SCALE GENOMIC DNA]</scope>
    <source>
        <strain evidence="1 2">CBS 433.97</strain>
    </source>
</reference>
<dbReference type="Pfam" id="PF12658">
    <property type="entry name" value="Ten1"/>
    <property type="match status" value="1"/>
</dbReference>
<dbReference type="GO" id="GO:0016233">
    <property type="term" value="P:telomere capping"/>
    <property type="evidence" value="ECO:0007669"/>
    <property type="project" value="InterPro"/>
</dbReference>
<evidence type="ECO:0000313" key="1">
    <source>
        <dbReference type="EMBL" id="PTB38963.1"/>
    </source>
</evidence>
<dbReference type="EMBL" id="KZ679265">
    <property type="protein sequence ID" value="PTB38963.1"/>
    <property type="molecule type" value="Genomic_DNA"/>
</dbReference>
<dbReference type="Gene3D" id="2.40.50.140">
    <property type="entry name" value="Nucleic acid-binding proteins"/>
    <property type="match status" value="1"/>
</dbReference>
<protein>
    <recommendedName>
        <fullName evidence="3">CST complex subunit Ten1</fullName>
    </recommendedName>
</protein>
<dbReference type="InterPro" id="IPR024222">
    <property type="entry name" value="Ten1_fungal"/>
</dbReference>
<dbReference type="GO" id="GO:0043047">
    <property type="term" value="F:single-stranded telomeric DNA binding"/>
    <property type="evidence" value="ECO:0007669"/>
    <property type="project" value="InterPro"/>
</dbReference>
<dbReference type="AlphaFoldDB" id="A0A2T3Z2E3"/>
<sequence>MSWGPVASQLCLLSQLKERSVGDKVRFLGCVISYDTSTACLNLGHMYPPGTDETVLVDIELVLETIQPGLTQVGHWVNVVGYIVEGNKSGVQKPLGEKGSPRHIQALLVWPTGPLDVGRYEKSLEDPAARP</sequence>
<proteinExistence type="predicted"/>
<organism evidence="1 2">
    <name type="scientific">Trichoderma asperellum (strain ATCC 204424 / CBS 433.97 / NBRC 101777)</name>
    <dbReference type="NCBI Taxonomy" id="1042311"/>
    <lineage>
        <taxon>Eukaryota</taxon>
        <taxon>Fungi</taxon>
        <taxon>Dikarya</taxon>
        <taxon>Ascomycota</taxon>
        <taxon>Pezizomycotina</taxon>
        <taxon>Sordariomycetes</taxon>
        <taxon>Hypocreomycetidae</taxon>
        <taxon>Hypocreales</taxon>
        <taxon>Hypocreaceae</taxon>
        <taxon>Trichoderma</taxon>
    </lineage>
</organism>
<keyword evidence="2" id="KW-1185">Reference proteome</keyword>